<dbReference type="RefSeq" id="XP_012769370.1">
    <property type="nucleotide sequence ID" value="XM_012913916.1"/>
</dbReference>
<feature type="compositionally biased region" description="Polar residues" evidence="1">
    <location>
        <begin position="488"/>
        <end position="508"/>
    </location>
</feature>
<feature type="compositionally biased region" description="Polar residues" evidence="1">
    <location>
        <begin position="557"/>
        <end position="575"/>
    </location>
</feature>
<dbReference type="KEGG" id="bbig:BBBOND_0310870"/>
<feature type="region of interest" description="Disordered" evidence="1">
    <location>
        <begin position="874"/>
        <end position="927"/>
    </location>
</feature>
<organism evidence="2 3">
    <name type="scientific">Babesia bigemina</name>
    <dbReference type="NCBI Taxonomy" id="5866"/>
    <lineage>
        <taxon>Eukaryota</taxon>
        <taxon>Sar</taxon>
        <taxon>Alveolata</taxon>
        <taxon>Apicomplexa</taxon>
        <taxon>Aconoidasida</taxon>
        <taxon>Piroplasmida</taxon>
        <taxon>Babesiidae</taxon>
        <taxon>Babesia</taxon>
    </lineage>
</organism>
<evidence type="ECO:0000256" key="1">
    <source>
        <dbReference type="SAM" id="MobiDB-lite"/>
    </source>
</evidence>
<protein>
    <recommendedName>
        <fullName evidence="4">Ribosome-binding protein 1</fullName>
    </recommendedName>
</protein>
<name>A0A061DD85_BABBI</name>
<accession>A0A061DD85</accession>
<sequence length="927" mass="103801">MPSGKVPEFKTLKECLEFLQWLHDDKHMQYRVTRRLKKLLEKKYEKIHEQQMDAALSTFLSRVSEFHTKLCQKTGHGTYTPDKARDAFYALLQCIPKFLSVMYFIRYNVDPNFAGVGGGRWAEQEVGTLALYARINSQLVERMKSTAKDIEKYLIAESDDDYGGMMPGGFGAGELMPDYQGHYSQGLKMASDLIKICEKENHQLFRDVFVTSVLSKNSGVDVSNVANALRMVQDFCGLFEKVTDGEDFKGHVQSRNKCINWGELQRHCAKLKDSLSKLFTNNQFSFTGYGRTYDFLDKQNIAKKMASWLKKNLPEMKNILAQIQPLNSKYKKTDLKRKAILTRYYIDLGAHLTKYLFPYGFTFDGRSFKTGTTPYEDLKTHWDAVIGELKKDDGGLATLKNILDGDQCANGERKKESKPKLKPDTEPESDLGFEPKAETEPELENDIDSDVDSDEELMNQLSDDESEATKTEAAKPVVTKAEAPKPTPTKQEGAQNQGKKAEGAQNQGKKAEGDQGNGHSVGNTSSSPVTQAVQSQPSSSSSLDSASPGAPGTSSGQDSGAQATSPLSTQQSSGGSHRDDNADASSSPGGGGAGGSGQPPSVKKCLEPTMATFLNIGDTENSNQFCNKVYKKPTTTNYKYDTISEQLWEEYKKREILQPWEEKIAKRKREKEDKEREKEEQRQLQREAMLPEIDVVHKRQESDKSDNAYIEALHNQMRNATPSMPLLITLPPKNDVNSYDNADVFDADQSVTLNIDKPDVLGGGYPALFTIEQRPLVNAEDESYSIDGQVVGVDDSQLAFPVDGEEVKEKIGDEEGGLDDDKAVVIDGTMVSDADHAIFRHDGQIVVNIRGNEVTEKRDKQNEEERRLQLLHQTHHDHAKSLDGQPVPDPTDLILRQQEVTNMRRAYKEEEKRQRMKNQELKNARCS</sequence>
<dbReference type="Proteomes" id="UP000033188">
    <property type="component" value="Chromosome 3"/>
</dbReference>
<feature type="compositionally biased region" description="Basic and acidic residues" evidence="1">
    <location>
        <begin position="411"/>
        <end position="425"/>
    </location>
</feature>
<dbReference type="AlphaFoldDB" id="A0A061DD85"/>
<feature type="compositionally biased region" description="Basic and acidic residues" evidence="1">
    <location>
        <begin position="906"/>
        <end position="927"/>
    </location>
</feature>
<dbReference type="OrthoDB" id="367203at2759"/>
<dbReference type="VEuPathDB" id="PiroplasmaDB:BBBOND_0310870"/>
<feature type="compositionally biased region" description="Low complexity" evidence="1">
    <location>
        <begin position="524"/>
        <end position="556"/>
    </location>
</feature>
<reference evidence="3" key="1">
    <citation type="journal article" date="2014" name="Nucleic Acids Res.">
        <title>The evolutionary dynamics of variant antigen genes in Babesia reveal a history of genomic innovation underlying host-parasite interaction.</title>
        <authorList>
            <person name="Jackson A.P."/>
            <person name="Otto T.D."/>
            <person name="Darby A."/>
            <person name="Ramaprasad A."/>
            <person name="Xia D."/>
            <person name="Echaide I.E."/>
            <person name="Farber M."/>
            <person name="Gahlot S."/>
            <person name="Gamble J."/>
            <person name="Gupta D."/>
            <person name="Gupta Y."/>
            <person name="Jackson L."/>
            <person name="Malandrin L."/>
            <person name="Malas T.B."/>
            <person name="Moussa E."/>
            <person name="Nair M."/>
            <person name="Reid A.J."/>
            <person name="Sanders M."/>
            <person name="Sharma J."/>
            <person name="Tracey A."/>
            <person name="Quail M.A."/>
            <person name="Weir W."/>
            <person name="Wastling J.M."/>
            <person name="Hall N."/>
            <person name="Willadsen P."/>
            <person name="Lingelbach K."/>
            <person name="Shiels B."/>
            <person name="Tait A."/>
            <person name="Berriman M."/>
            <person name="Allred D.R."/>
            <person name="Pain A."/>
        </authorList>
    </citation>
    <scope>NUCLEOTIDE SEQUENCE [LARGE SCALE GENOMIC DNA]</scope>
    <source>
        <strain evidence="3">Bond</strain>
    </source>
</reference>
<proteinExistence type="predicted"/>
<evidence type="ECO:0000313" key="2">
    <source>
        <dbReference type="EMBL" id="CDR97184.1"/>
    </source>
</evidence>
<evidence type="ECO:0008006" key="4">
    <source>
        <dbReference type="Google" id="ProtNLM"/>
    </source>
</evidence>
<feature type="compositionally biased region" description="Basic and acidic residues" evidence="1">
    <location>
        <begin position="666"/>
        <end position="685"/>
    </location>
</feature>
<keyword evidence="3" id="KW-1185">Reference proteome</keyword>
<feature type="region of interest" description="Disordered" evidence="1">
    <location>
        <begin position="408"/>
        <end position="606"/>
    </location>
</feature>
<gene>
    <name evidence="2" type="ORF">BBBOND_0310870</name>
</gene>
<dbReference type="GeneID" id="24565725"/>
<dbReference type="STRING" id="5866.A0A061DD85"/>
<feature type="region of interest" description="Disordered" evidence="1">
    <location>
        <begin position="666"/>
        <end position="692"/>
    </location>
</feature>
<dbReference type="EMBL" id="LK391709">
    <property type="protein sequence ID" value="CDR97184.1"/>
    <property type="molecule type" value="Genomic_DNA"/>
</dbReference>
<feature type="compositionally biased region" description="Gly residues" evidence="1">
    <location>
        <begin position="588"/>
        <end position="597"/>
    </location>
</feature>
<feature type="compositionally biased region" description="Acidic residues" evidence="1">
    <location>
        <begin position="440"/>
        <end position="466"/>
    </location>
</feature>
<evidence type="ECO:0000313" key="3">
    <source>
        <dbReference type="Proteomes" id="UP000033188"/>
    </source>
</evidence>